<feature type="transmembrane region" description="Helical" evidence="12">
    <location>
        <begin position="36"/>
        <end position="58"/>
    </location>
</feature>
<comment type="caution">
    <text evidence="14">The sequence shown here is derived from an EMBL/GenBank/DDBJ whole genome shotgun (WGS) entry which is preliminary data.</text>
</comment>
<proteinExistence type="inferred from homology"/>
<dbReference type="SUPFAM" id="SSF53448">
    <property type="entry name" value="Nucleotide-diphospho-sugar transferases"/>
    <property type="match status" value="1"/>
</dbReference>
<dbReference type="InterPro" id="IPR050321">
    <property type="entry name" value="Glycosyltr_2/OpgH_subfam"/>
</dbReference>
<evidence type="ECO:0000313" key="14">
    <source>
        <dbReference type="EMBL" id="PIQ87192.1"/>
    </source>
</evidence>
<reference evidence="14 15" key="1">
    <citation type="submission" date="2017-09" db="EMBL/GenBank/DDBJ databases">
        <title>Depth-based differentiation of microbial function through sediment-hosted aquifers and enrichment of novel symbionts in the deep terrestrial subsurface.</title>
        <authorList>
            <person name="Probst A.J."/>
            <person name="Ladd B."/>
            <person name="Jarett J.K."/>
            <person name="Geller-Mcgrath D.E."/>
            <person name="Sieber C.M."/>
            <person name="Emerson J.B."/>
            <person name="Anantharaman K."/>
            <person name="Thomas B.C."/>
            <person name="Malmstrom R."/>
            <person name="Stieglmeier M."/>
            <person name="Klingl A."/>
            <person name="Woyke T."/>
            <person name="Ryan C.M."/>
            <person name="Banfield J.F."/>
        </authorList>
    </citation>
    <scope>NUCLEOTIDE SEQUENCE [LARGE SCALE GENOMIC DNA]</scope>
    <source>
        <strain evidence="14">CG11_big_fil_rev_8_21_14_0_20_45_26</strain>
    </source>
</reference>
<keyword evidence="5" id="KW-1003">Cell membrane</keyword>
<dbReference type="Pfam" id="PF13632">
    <property type="entry name" value="Glyco_trans_2_3"/>
    <property type="match status" value="1"/>
</dbReference>
<protein>
    <recommendedName>
        <fullName evidence="4">Glucans biosynthesis glucosyltransferase H</fullName>
    </recommendedName>
</protein>
<organism evidence="14 15">
    <name type="scientific">Candidatus Abzuiibacterium crystallinum</name>
    <dbReference type="NCBI Taxonomy" id="1974748"/>
    <lineage>
        <taxon>Bacteria</taxon>
        <taxon>Pseudomonadati</taxon>
        <taxon>Candidatus Omnitrophota</taxon>
        <taxon>Candidatus Abzuiibacterium</taxon>
    </lineage>
</organism>
<evidence type="ECO:0000259" key="13">
    <source>
        <dbReference type="Pfam" id="PF13632"/>
    </source>
</evidence>
<dbReference type="Gene3D" id="3.90.550.10">
    <property type="entry name" value="Spore Coat Polysaccharide Biosynthesis Protein SpsA, Chain A"/>
    <property type="match status" value="1"/>
</dbReference>
<comment type="subcellular location">
    <subcellularLocation>
        <location evidence="1">Cell inner membrane</location>
        <topology evidence="1">Multi-pass membrane protein</topology>
    </subcellularLocation>
</comment>
<evidence type="ECO:0000256" key="12">
    <source>
        <dbReference type="SAM" id="Phobius"/>
    </source>
</evidence>
<feature type="transmembrane region" description="Helical" evidence="12">
    <location>
        <begin position="457"/>
        <end position="475"/>
    </location>
</feature>
<evidence type="ECO:0000256" key="9">
    <source>
        <dbReference type="ARBA" id="ARBA00022692"/>
    </source>
</evidence>
<keyword evidence="9 12" id="KW-0812">Transmembrane</keyword>
<dbReference type="PANTHER" id="PTHR43867:SF5">
    <property type="entry name" value="GLUCANS BIOSYNTHESIS GLUCOSYLTRANSFERASE H"/>
    <property type="match status" value="1"/>
</dbReference>
<accession>A0A2H0LRZ7</accession>
<keyword evidence="6" id="KW-0997">Cell inner membrane</keyword>
<gene>
    <name evidence="14" type="ORF">COV74_01330</name>
</gene>
<dbReference type="InterPro" id="IPR029044">
    <property type="entry name" value="Nucleotide-diphossugar_trans"/>
</dbReference>
<dbReference type="PANTHER" id="PTHR43867">
    <property type="entry name" value="CELLULOSE SYNTHASE CATALYTIC SUBUNIT A [UDP-FORMING]"/>
    <property type="match status" value="1"/>
</dbReference>
<evidence type="ECO:0000256" key="6">
    <source>
        <dbReference type="ARBA" id="ARBA00022519"/>
    </source>
</evidence>
<keyword evidence="10 12" id="KW-1133">Transmembrane helix</keyword>
<dbReference type="AlphaFoldDB" id="A0A2H0LRZ7"/>
<feature type="transmembrane region" description="Helical" evidence="12">
    <location>
        <begin position="331"/>
        <end position="351"/>
    </location>
</feature>
<evidence type="ECO:0000256" key="10">
    <source>
        <dbReference type="ARBA" id="ARBA00022989"/>
    </source>
</evidence>
<sequence>MNRMRMAIFLFAVTGLTIGACALVASTVIVTHETALFSYLWVIGFGILFFNVAFLFVLSLSQLCLKVPILPERMVRRQPRVALVYPVRNEEHGLFERIDYSLSGNLLPGLDLWILSDSDSTFERDEKRLVTRLSAKYARRIHYRRRKLAFERKQGNLKEFITRHFEYPYIYVADADSMVPPGAILKLLRKAEHPQNQDIAIFQSFVKIAHAKTWYAHFERIGTSFAQRFNFTAYQALFGRSISFGHHQLVRASLLRRIKLPSGLLSHDNWDTVLLDQLGYRVAFCPDVSGFDETPSNFLEARRRARRWAQGTLQGWPLPFMRGVTLASRFLAFYGIYLYLADLVFFAWVLLGLFSHSAVSGELIHYEVDCVWLGLISNHVLTGVLVFSLAVIFCHKLTIVRSARDLKDYGYEVLFSTLVTLNNFIYAPLDLLGLPLRKLVWRPMRKDPFERVRLQEIIKHFWLGTVAGIWGFYFCTHETPYFIWQIVPILISLTFSIPLIYLTGKGMPDWVHQWI</sequence>
<feature type="transmembrane region" description="Helical" evidence="12">
    <location>
        <begin position="413"/>
        <end position="437"/>
    </location>
</feature>
<feature type="transmembrane region" description="Helical" evidence="12">
    <location>
        <begin position="371"/>
        <end position="393"/>
    </location>
</feature>
<dbReference type="Proteomes" id="UP000230859">
    <property type="component" value="Unassembled WGS sequence"/>
</dbReference>
<feature type="domain" description="Glycosyltransferase 2-like" evidence="13">
    <location>
        <begin position="169"/>
        <end position="358"/>
    </location>
</feature>
<keyword evidence="8" id="KW-0808">Transferase</keyword>
<dbReference type="GO" id="GO:0005886">
    <property type="term" value="C:plasma membrane"/>
    <property type="evidence" value="ECO:0007669"/>
    <property type="project" value="UniProtKB-SubCell"/>
</dbReference>
<feature type="transmembrane region" description="Helical" evidence="12">
    <location>
        <begin position="482"/>
        <end position="502"/>
    </location>
</feature>
<dbReference type="PROSITE" id="PS51257">
    <property type="entry name" value="PROKAR_LIPOPROTEIN"/>
    <property type="match status" value="1"/>
</dbReference>
<evidence type="ECO:0000256" key="4">
    <source>
        <dbReference type="ARBA" id="ARBA00020585"/>
    </source>
</evidence>
<evidence type="ECO:0000256" key="11">
    <source>
        <dbReference type="ARBA" id="ARBA00023136"/>
    </source>
</evidence>
<comment type="pathway">
    <text evidence="2">Glycan metabolism; osmoregulated periplasmic glucan (OPG) biosynthesis.</text>
</comment>
<evidence type="ECO:0000256" key="3">
    <source>
        <dbReference type="ARBA" id="ARBA00009337"/>
    </source>
</evidence>
<name>A0A2H0LRZ7_9BACT</name>
<evidence type="ECO:0000256" key="2">
    <source>
        <dbReference type="ARBA" id="ARBA00005001"/>
    </source>
</evidence>
<keyword evidence="11 12" id="KW-0472">Membrane</keyword>
<dbReference type="InterPro" id="IPR001173">
    <property type="entry name" value="Glyco_trans_2-like"/>
</dbReference>
<comment type="similarity">
    <text evidence="3">Belongs to the glycosyltransferase 2 family. OpgH subfamily.</text>
</comment>
<evidence type="ECO:0000313" key="15">
    <source>
        <dbReference type="Proteomes" id="UP000230859"/>
    </source>
</evidence>
<evidence type="ECO:0000256" key="5">
    <source>
        <dbReference type="ARBA" id="ARBA00022475"/>
    </source>
</evidence>
<evidence type="ECO:0000256" key="8">
    <source>
        <dbReference type="ARBA" id="ARBA00022679"/>
    </source>
</evidence>
<dbReference type="EMBL" id="PCVY01000016">
    <property type="protein sequence ID" value="PIQ87192.1"/>
    <property type="molecule type" value="Genomic_DNA"/>
</dbReference>
<keyword evidence="7" id="KW-0328">Glycosyltransferase</keyword>
<evidence type="ECO:0000256" key="7">
    <source>
        <dbReference type="ARBA" id="ARBA00022676"/>
    </source>
</evidence>
<dbReference type="GO" id="GO:0016758">
    <property type="term" value="F:hexosyltransferase activity"/>
    <property type="evidence" value="ECO:0007669"/>
    <property type="project" value="TreeGrafter"/>
</dbReference>
<evidence type="ECO:0000256" key="1">
    <source>
        <dbReference type="ARBA" id="ARBA00004429"/>
    </source>
</evidence>